<feature type="chain" id="PRO_5022173107" description="Beta-barrel porin 2" evidence="1">
    <location>
        <begin position="33"/>
        <end position="357"/>
    </location>
</feature>
<evidence type="ECO:0000313" key="3">
    <source>
        <dbReference type="Proteomes" id="UP000320582"/>
    </source>
</evidence>
<proteinExistence type="predicted"/>
<dbReference type="AlphaFoldDB" id="A0A543KFN4"/>
<evidence type="ECO:0000256" key="1">
    <source>
        <dbReference type="SAM" id="SignalP"/>
    </source>
</evidence>
<feature type="signal peptide" evidence="1">
    <location>
        <begin position="1"/>
        <end position="32"/>
    </location>
</feature>
<dbReference type="OrthoDB" id="7779042at2"/>
<keyword evidence="1" id="KW-0732">Signal</keyword>
<comment type="caution">
    <text evidence="2">The sequence shown here is derived from an EMBL/GenBank/DDBJ whole genome shotgun (WGS) entry which is preliminary data.</text>
</comment>
<protein>
    <recommendedName>
        <fullName evidence="4">Beta-barrel porin 2</fullName>
    </recommendedName>
</protein>
<name>A0A543KFN4_9RHOB</name>
<organism evidence="2 3">
    <name type="scientific">Roseinatronobacter monicus</name>
    <dbReference type="NCBI Taxonomy" id="393481"/>
    <lineage>
        <taxon>Bacteria</taxon>
        <taxon>Pseudomonadati</taxon>
        <taxon>Pseudomonadota</taxon>
        <taxon>Alphaproteobacteria</taxon>
        <taxon>Rhodobacterales</taxon>
        <taxon>Paracoccaceae</taxon>
        <taxon>Roseinatronobacter</taxon>
    </lineage>
</organism>
<accession>A0A543KFN4</accession>
<evidence type="ECO:0008006" key="4">
    <source>
        <dbReference type="Google" id="ProtNLM"/>
    </source>
</evidence>
<keyword evidence="3" id="KW-1185">Reference proteome</keyword>
<evidence type="ECO:0000313" key="2">
    <source>
        <dbReference type="EMBL" id="TQM93896.1"/>
    </source>
</evidence>
<reference evidence="2 3" key="1">
    <citation type="submission" date="2019-06" db="EMBL/GenBank/DDBJ databases">
        <title>Genomic Encyclopedia of Archaeal and Bacterial Type Strains, Phase II (KMG-II): from individual species to whole genera.</title>
        <authorList>
            <person name="Goeker M."/>
        </authorList>
    </citation>
    <scope>NUCLEOTIDE SEQUENCE [LARGE SCALE GENOMIC DNA]</scope>
    <source>
        <strain evidence="2 3">DSM 18423</strain>
    </source>
</reference>
<dbReference type="EMBL" id="VFPT01000001">
    <property type="protein sequence ID" value="TQM93896.1"/>
    <property type="molecule type" value="Genomic_DNA"/>
</dbReference>
<sequence length="357" mass="39464">MYAAYLFEAFRRARCLAVCVSVTLLVAQGASAQQGPAWRLASETGSLRLYRTALVAERPEGAAKALADIDRRLGIVGRNGPHKYALSPSVSLTPELGYDRNFNGGLETDTVRIGGQHWRVTPDTRAQASIYAGARLAVGQRFVWGAGRAVSVQSSATYRRALDNGMDYRALSVQACSENQLRHLSALDMCLSRSLVYRDRSTTKLSVATVGLSHILVQDNALSEASVTLGREFRPDNARNTASLHLRHLDRTHGAFSTRIFIGERVQGRSLTTVSAQVEHGRFIADRFYQIGLSHQRETGGQLLGQRHHRHEYGITLMLPVVFGLTPSIGYRRLRHDLSEFDGNHATFSIALPAYRF</sequence>
<dbReference type="RefSeq" id="WP_142082167.1">
    <property type="nucleotide sequence ID" value="NZ_VFPT01000001.1"/>
</dbReference>
<gene>
    <name evidence="2" type="ORF">BD293_2550</name>
</gene>
<dbReference type="Proteomes" id="UP000320582">
    <property type="component" value="Unassembled WGS sequence"/>
</dbReference>